<sequence length="179" mass="19543">MRDCGFVTATVTGERHADMLQNRIIPSLADKHLLERTIFMQGGAPPHIARRVKDLLRRSFESNSTVPKNSADEKNCADGAKLCTNETEPSASERKIKLGGGDCEGDATVTEDVDGRRRRIPFDFQRTSLIGLAQIRQPVVASGEPQALQCKTGPHPGTTWNYKTGGIIHQLMIKPGHAG</sequence>
<evidence type="ECO:0000313" key="2">
    <source>
        <dbReference type="Proteomes" id="UP000887159"/>
    </source>
</evidence>
<keyword evidence="2" id="KW-1185">Reference proteome</keyword>
<protein>
    <submittedName>
        <fullName evidence="1">Uncharacterized protein</fullName>
    </submittedName>
</protein>
<dbReference type="Proteomes" id="UP000887159">
    <property type="component" value="Unassembled WGS sequence"/>
</dbReference>
<evidence type="ECO:0000313" key="1">
    <source>
        <dbReference type="EMBL" id="GFY32059.1"/>
    </source>
</evidence>
<dbReference type="EMBL" id="BMAU01021401">
    <property type="protein sequence ID" value="GFY32059.1"/>
    <property type="molecule type" value="Genomic_DNA"/>
</dbReference>
<dbReference type="InterPro" id="IPR036397">
    <property type="entry name" value="RNaseH_sf"/>
</dbReference>
<dbReference type="GO" id="GO:0003676">
    <property type="term" value="F:nucleic acid binding"/>
    <property type="evidence" value="ECO:0007669"/>
    <property type="project" value="InterPro"/>
</dbReference>
<accession>A0A8X7BIV7</accession>
<name>A0A8X7BIV7_TRICX</name>
<organism evidence="1 2">
    <name type="scientific">Trichonephila clavipes</name>
    <name type="common">Golden silk orbweaver</name>
    <name type="synonym">Nephila clavipes</name>
    <dbReference type="NCBI Taxonomy" id="2585209"/>
    <lineage>
        <taxon>Eukaryota</taxon>
        <taxon>Metazoa</taxon>
        <taxon>Ecdysozoa</taxon>
        <taxon>Arthropoda</taxon>
        <taxon>Chelicerata</taxon>
        <taxon>Arachnida</taxon>
        <taxon>Araneae</taxon>
        <taxon>Araneomorphae</taxon>
        <taxon>Entelegynae</taxon>
        <taxon>Araneoidea</taxon>
        <taxon>Nephilidae</taxon>
        <taxon>Trichonephila</taxon>
    </lineage>
</organism>
<dbReference type="AlphaFoldDB" id="A0A8X7BIV7"/>
<comment type="caution">
    <text evidence="1">The sequence shown here is derived from an EMBL/GenBank/DDBJ whole genome shotgun (WGS) entry which is preliminary data.</text>
</comment>
<reference evidence="1" key="1">
    <citation type="submission" date="2020-08" db="EMBL/GenBank/DDBJ databases">
        <title>Multicomponent nature underlies the extraordinary mechanical properties of spider dragline silk.</title>
        <authorList>
            <person name="Kono N."/>
            <person name="Nakamura H."/>
            <person name="Mori M."/>
            <person name="Yoshida Y."/>
            <person name="Ohtoshi R."/>
            <person name="Malay A.D."/>
            <person name="Moran D.A.P."/>
            <person name="Tomita M."/>
            <person name="Numata K."/>
            <person name="Arakawa K."/>
        </authorList>
    </citation>
    <scope>NUCLEOTIDE SEQUENCE</scope>
</reference>
<proteinExistence type="predicted"/>
<gene>
    <name evidence="1" type="primary">X975_01235</name>
    <name evidence="1" type="ORF">TNCV_2621961</name>
</gene>
<dbReference type="Gene3D" id="3.30.420.10">
    <property type="entry name" value="Ribonuclease H-like superfamily/Ribonuclease H"/>
    <property type="match status" value="1"/>
</dbReference>